<keyword evidence="2" id="KW-1185">Reference proteome</keyword>
<proteinExistence type="predicted"/>
<name>A0ACC3YII9_COLTU</name>
<protein>
    <submittedName>
        <fullName evidence="1">Tyrosinase central domain-containing protein</fullName>
    </submittedName>
</protein>
<reference evidence="1 2" key="1">
    <citation type="journal article" date="2020" name="Phytopathology">
        <title>Genome Sequence Resources of Colletotrichum truncatum, C. plurivorum, C. musicola, and C. sojae: Four Species Pathogenic to Soybean (Glycine max).</title>
        <authorList>
            <person name="Rogerio F."/>
            <person name="Boufleur T.R."/>
            <person name="Ciampi-Guillardi M."/>
            <person name="Sukno S.A."/>
            <person name="Thon M.R."/>
            <person name="Massola Junior N.S."/>
            <person name="Baroncelli R."/>
        </authorList>
    </citation>
    <scope>NUCLEOTIDE SEQUENCE [LARGE SCALE GENOMIC DNA]</scope>
    <source>
        <strain evidence="1 2">CMES1059</strain>
    </source>
</reference>
<gene>
    <name evidence="1" type="ORF">CTRU02_212668</name>
</gene>
<accession>A0ACC3YII9</accession>
<evidence type="ECO:0000313" key="2">
    <source>
        <dbReference type="Proteomes" id="UP000805649"/>
    </source>
</evidence>
<dbReference type="Proteomes" id="UP000805649">
    <property type="component" value="Unassembled WGS sequence"/>
</dbReference>
<dbReference type="EMBL" id="VUJX02000009">
    <property type="protein sequence ID" value="KAL0931715.1"/>
    <property type="molecule type" value="Genomic_DNA"/>
</dbReference>
<evidence type="ECO:0000313" key="1">
    <source>
        <dbReference type="EMBL" id="KAL0931715.1"/>
    </source>
</evidence>
<organism evidence="1 2">
    <name type="scientific">Colletotrichum truncatum</name>
    <name type="common">Anthracnose fungus</name>
    <name type="synonym">Colletotrichum capsici</name>
    <dbReference type="NCBI Taxonomy" id="5467"/>
    <lineage>
        <taxon>Eukaryota</taxon>
        <taxon>Fungi</taxon>
        <taxon>Dikarya</taxon>
        <taxon>Ascomycota</taxon>
        <taxon>Pezizomycotina</taxon>
        <taxon>Sordariomycetes</taxon>
        <taxon>Hypocreomycetidae</taxon>
        <taxon>Glomerellales</taxon>
        <taxon>Glomerellaceae</taxon>
        <taxon>Colletotrichum</taxon>
        <taxon>Colletotrichum truncatum species complex</taxon>
    </lineage>
</organism>
<sequence>MTIHLSPHVLPDLGATAANNSATSTAGNPRCMRRYLSGYMLRTRASSPNTTDLIRDNDNIERFRRGTE</sequence>
<comment type="caution">
    <text evidence="1">The sequence shown here is derived from an EMBL/GenBank/DDBJ whole genome shotgun (WGS) entry which is preliminary data.</text>
</comment>